<reference evidence="1 2" key="1">
    <citation type="submission" date="2018-07" db="EMBL/GenBank/DDBJ databases">
        <title>A draft genome of a endophytic bacteria, a new species of Pedobacter.</title>
        <authorList>
            <person name="Zhang Z.D."/>
            <person name="Chen Z.J."/>
        </authorList>
    </citation>
    <scope>NUCLEOTIDE SEQUENCE [LARGE SCALE GENOMIC DNA]</scope>
    <source>
        <strain evidence="1 2">RS10</strain>
    </source>
</reference>
<dbReference type="OrthoDB" id="954262at2"/>
<sequence length="239" mass="26184">MIESNSESLIEKDSFSVNLKRRQFLQFAGVSALAVGTIGCKKEKTDEIVAPYVNSDDTIDFKDDVGLLNYIYALEQLEAAFYTKAAESLPATFTPTQALFFNDIKLHEIAHREFFKRILSTAAIGTLTFDFSGVNFADAVSVFTTAKTFEDLGVAAYNDAIVRCKNDYNLILLSQVATVEARHAAYVRSQVDAIGFSDLNELAALGADATNALDVNLAAGKVLEQALKYIKTKLNIINL</sequence>
<protein>
    <submittedName>
        <fullName evidence="1">Ferritin-like domain-containing protein</fullName>
    </submittedName>
</protein>
<organism evidence="1 2">
    <name type="scientific">Pedobacter miscanthi</name>
    <dbReference type="NCBI Taxonomy" id="2259170"/>
    <lineage>
        <taxon>Bacteria</taxon>
        <taxon>Pseudomonadati</taxon>
        <taxon>Bacteroidota</taxon>
        <taxon>Sphingobacteriia</taxon>
        <taxon>Sphingobacteriales</taxon>
        <taxon>Sphingobacteriaceae</taxon>
        <taxon>Pedobacter</taxon>
    </lineage>
</organism>
<name>A0A366L3R2_9SPHI</name>
<evidence type="ECO:0000313" key="1">
    <source>
        <dbReference type="EMBL" id="RBQ07944.1"/>
    </source>
</evidence>
<dbReference type="EMBL" id="QNQU01000007">
    <property type="protein sequence ID" value="RBQ07944.1"/>
    <property type="molecule type" value="Genomic_DNA"/>
</dbReference>
<accession>A0A366L3R2</accession>
<dbReference type="AlphaFoldDB" id="A0A366L3R2"/>
<proteinExistence type="predicted"/>
<dbReference type="CDD" id="cd00657">
    <property type="entry name" value="Ferritin_like"/>
    <property type="match status" value="1"/>
</dbReference>
<dbReference type="RefSeq" id="WP_113948704.1">
    <property type="nucleotide sequence ID" value="NZ_QNQU01000007.1"/>
</dbReference>
<evidence type="ECO:0000313" key="2">
    <source>
        <dbReference type="Proteomes" id="UP000252081"/>
    </source>
</evidence>
<dbReference type="SUPFAM" id="SSF47240">
    <property type="entry name" value="Ferritin-like"/>
    <property type="match status" value="1"/>
</dbReference>
<dbReference type="InterPro" id="IPR009078">
    <property type="entry name" value="Ferritin-like_SF"/>
</dbReference>
<dbReference type="Pfam" id="PF13668">
    <property type="entry name" value="Ferritin_2"/>
    <property type="match status" value="1"/>
</dbReference>
<dbReference type="Proteomes" id="UP000252081">
    <property type="component" value="Unassembled WGS sequence"/>
</dbReference>
<keyword evidence="2" id="KW-1185">Reference proteome</keyword>
<comment type="caution">
    <text evidence="1">The sequence shown here is derived from an EMBL/GenBank/DDBJ whole genome shotgun (WGS) entry which is preliminary data.</text>
</comment>
<gene>
    <name evidence="1" type="ORF">DRW42_10135</name>
</gene>